<evidence type="ECO:0000313" key="2">
    <source>
        <dbReference type="EMBL" id="BAP86320.1"/>
    </source>
</evidence>
<evidence type="ECO:0000313" key="3">
    <source>
        <dbReference type="Proteomes" id="UP000031620"/>
    </source>
</evidence>
<sequence length="248" mass="28327">MILVSLFVGVICFVIGLTLLKTKRQQWLVGGVGFILLVGSATLMIGNDTANWGMQRISYDKAEKIASVVTDKRMQLVVYQPIRKSNSEKVYIYRHLNAKETVHTQASLKTTNKIERRGSQAKLTTTTKYWQVKDGFWKFCFAGIEPQSRFISRKNTFILPTQWNVLSRHQADWLSKAVATKQKAAKREVKAEVTKKVQQAVVADPQMSKAKQQLLEQEVEKQAETQLKQNETRALQQLMVQAKQQSIR</sequence>
<organism evidence="2 3">
    <name type="scientific">Paucilactobacillus hokkaidonensis JCM 18461</name>
    <dbReference type="NCBI Taxonomy" id="1291742"/>
    <lineage>
        <taxon>Bacteria</taxon>
        <taxon>Bacillati</taxon>
        <taxon>Bacillota</taxon>
        <taxon>Bacilli</taxon>
        <taxon>Lactobacillales</taxon>
        <taxon>Lactobacillaceae</taxon>
        <taxon>Paucilactobacillus</taxon>
    </lineage>
</organism>
<evidence type="ECO:0000256" key="1">
    <source>
        <dbReference type="SAM" id="Phobius"/>
    </source>
</evidence>
<proteinExistence type="predicted"/>
<dbReference type="AlphaFoldDB" id="A0A0A1GWD0"/>
<dbReference type="EMBL" id="AP014680">
    <property type="protein sequence ID" value="BAP86320.1"/>
    <property type="molecule type" value="Genomic_DNA"/>
</dbReference>
<name>A0A0A1GWD0_9LACO</name>
<keyword evidence="1" id="KW-0812">Transmembrane</keyword>
<keyword evidence="1" id="KW-1133">Transmembrane helix</keyword>
<feature type="transmembrane region" description="Helical" evidence="1">
    <location>
        <begin position="26"/>
        <end position="46"/>
    </location>
</feature>
<dbReference type="KEGG" id="lho:LOOC260_118140"/>
<dbReference type="Pfam" id="PF16069">
    <property type="entry name" value="DUF4811"/>
    <property type="match status" value="1"/>
</dbReference>
<accession>A0A0A1GWD0</accession>
<dbReference type="RefSeq" id="WP_041094373.1">
    <property type="nucleotide sequence ID" value="NZ_AP014680.1"/>
</dbReference>
<gene>
    <name evidence="2" type="ORF">LOOC260_118140</name>
</gene>
<dbReference type="STRING" id="1291742.LOOC260_118140"/>
<dbReference type="HOGENOM" id="CLU_096771_0_0_9"/>
<keyword evidence="1" id="KW-0472">Membrane</keyword>
<dbReference type="InterPro" id="IPR032083">
    <property type="entry name" value="DUF4811"/>
</dbReference>
<reference evidence="2 3" key="1">
    <citation type="submission" date="2014-11" db="EMBL/GenBank/DDBJ databases">
        <title>Complete genome sequence and analysis of Lactobacillus hokkaidonensis LOOC260T.</title>
        <authorList>
            <person name="Tanizawa Y."/>
            <person name="Tohno M."/>
            <person name="Kaminuma E."/>
            <person name="Nakamura Y."/>
            <person name="Arita M."/>
        </authorList>
    </citation>
    <scope>NUCLEOTIDE SEQUENCE [LARGE SCALE GENOMIC DNA]</scope>
    <source>
        <strain evidence="2 3">LOOC260</strain>
    </source>
</reference>
<protein>
    <recommendedName>
        <fullName evidence="4">DUF4811 domain-containing protein</fullName>
    </recommendedName>
</protein>
<evidence type="ECO:0008006" key="4">
    <source>
        <dbReference type="Google" id="ProtNLM"/>
    </source>
</evidence>
<dbReference type="Proteomes" id="UP000031620">
    <property type="component" value="Chromosome"/>
</dbReference>